<keyword evidence="1" id="KW-0479">Metal-binding</keyword>
<dbReference type="InterPro" id="IPR044508">
    <property type="entry name" value="At5g50450/At1g67340-like"/>
</dbReference>
<keyword evidence="6" id="KW-0732">Signal</keyword>
<proteinExistence type="predicted"/>
<dbReference type="InterPro" id="IPR036047">
    <property type="entry name" value="F-box-like_dom_sf"/>
</dbReference>
<dbReference type="AlphaFoldDB" id="A0A6U9WZV9"/>
<dbReference type="InterPro" id="IPR057136">
    <property type="entry name" value="At2g35280_TPR_dom"/>
</dbReference>
<evidence type="ECO:0000259" key="7">
    <source>
        <dbReference type="PROSITE" id="PS50865"/>
    </source>
</evidence>
<dbReference type="Pfam" id="PF23310">
    <property type="entry name" value="TPR_27"/>
    <property type="match status" value="1"/>
</dbReference>
<evidence type="ECO:0000256" key="4">
    <source>
        <dbReference type="PROSITE-ProRule" id="PRU00134"/>
    </source>
</evidence>
<gene>
    <name evidence="8" type="ORF">PAUS00366_LOCUS5446</name>
    <name evidence="9" type="ORF">PAUS00366_LOCUS5447</name>
</gene>
<dbReference type="SUPFAM" id="SSF81383">
    <property type="entry name" value="F-box domain"/>
    <property type="match status" value="1"/>
</dbReference>
<evidence type="ECO:0000313" key="9">
    <source>
        <dbReference type="EMBL" id="CAE0712695.1"/>
    </source>
</evidence>
<evidence type="ECO:0000313" key="8">
    <source>
        <dbReference type="EMBL" id="CAE0712694.1"/>
    </source>
</evidence>
<dbReference type="EMBL" id="HBIX01006933">
    <property type="protein sequence ID" value="CAE0712695.1"/>
    <property type="molecule type" value="Transcribed_RNA"/>
</dbReference>
<name>A0A6U9WZV9_9STRA</name>
<dbReference type="GO" id="GO:0008270">
    <property type="term" value="F:zinc ion binding"/>
    <property type="evidence" value="ECO:0007669"/>
    <property type="project" value="UniProtKB-KW"/>
</dbReference>
<dbReference type="SUPFAM" id="SSF144232">
    <property type="entry name" value="HIT/MYND zinc finger-like"/>
    <property type="match status" value="1"/>
</dbReference>
<feature type="compositionally biased region" description="Polar residues" evidence="5">
    <location>
        <begin position="381"/>
        <end position="391"/>
    </location>
</feature>
<feature type="domain" description="MYND-type" evidence="7">
    <location>
        <begin position="474"/>
        <end position="501"/>
    </location>
</feature>
<protein>
    <recommendedName>
        <fullName evidence="7">MYND-type domain-containing protein</fullName>
    </recommendedName>
</protein>
<organism evidence="8">
    <name type="scientific">Pseudo-nitzschia australis</name>
    <dbReference type="NCBI Taxonomy" id="44445"/>
    <lineage>
        <taxon>Eukaryota</taxon>
        <taxon>Sar</taxon>
        <taxon>Stramenopiles</taxon>
        <taxon>Ochrophyta</taxon>
        <taxon>Bacillariophyta</taxon>
        <taxon>Bacillariophyceae</taxon>
        <taxon>Bacillariophycidae</taxon>
        <taxon>Bacillariales</taxon>
        <taxon>Bacillariaceae</taxon>
        <taxon>Pseudo-nitzschia</taxon>
    </lineage>
</organism>
<sequence>MNMIGGSFLSLLPQGLFNFTVDGGVCGKMSKMTEDKVRKRPRDNVGGSRTPLLVVPPTGIFACGSRVLNHDYDDDRPRKRIRGESKIDVVASPLSNPVTEIACNCCCHNPVQCHEDLKKTQNSDLIKKLPGDLVAHCLSFLGSVEDRHTLQNTCKLFRAISNSDSMLSNVDVFGDLETGKAGIIQENDTPSTAAEALAPFARAGNLQALYMLGIVKCYCYQDLKNGILMLKIASSGGFVRSSYTLGIIFRDAFAEEATRFMKIAASRSYFPALQEILPAREMKERFGEPNADELRRHLDPVGLNRLLLRDYVNSAELRGMNTSHCWNPLCGRWAYKASSNSTDNSKSNGSNQSNLRMRRSSSTTTTSQAQQPTYDVDENMLDSSSPLNNNEEGAVSPHRGGEIQGPFGTLNNNNNRGFNNRLHRRPHHHAFDSVAVYLSKDRRVGLSPSPKVTQALAWNENGVEVDRVARMKMCSRCCRAKYCSKLCQVYDWRSSQHKMECQFL</sequence>
<keyword evidence="3" id="KW-0862">Zinc</keyword>
<dbReference type="Pfam" id="PF01753">
    <property type="entry name" value="zf-MYND"/>
    <property type="match status" value="1"/>
</dbReference>
<feature type="region of interest" description="Disordered" evidence="5">
    <location>
        <begin position="338"/>
        <end position="415"/>
    </location>
</feature>
<accession>A0A6U9WZV9</accession>
<keyword evidence="2 4" id="KW-0863">Zinc-finger</keyword>
<evidence type="ECO:0000256" key="5">
    <source>
        <dbReference type="SAM" id="MobiDB-lite"/>
    </source>
</evidence>
<dbReference type="Gene3D" id="6.10.140.2220">
    <property type="match status" value="1"/>
</dbReference>
<feature type="signal peptide" evidence="6">
    <location>
        <begin position="1"/>
        <end position="18"/>
    </location>
</feature>
<reference evidence="8" key="1">
    <citation type="submission" date="2021-01" db="EMBL/GenBank/DDBJ databases">
        <authorList>
            <person name="Corre E."/>
            <person name="Pelletier E."/>
            <person name="Niang G."/>
            <person name="Scheremetjew M."/>
            <person name="Finn R."/>
            <person name="Kale V."/>
            <person name="Holt S."/>
            <person name="Cochrane G."/>
            <person name="Meng A."/>
            <person name="Brown T."/>
            <person name="Cohen L."/>
        </authorList>
    </citation>
    <scope>NUCLEOTIDE SEQUENCE</scope>
    <source>
        <strain evidence="8">10249 10 AB</strain>
    </source>
</reference>
<dbReference type="PROSITE" id="PS50865">
    <property type="entry name" value="ZF_MYND_2"/>
    <property type="match status" value="1"/>
</dbReference>
<evidence type="ECO:0000256" key="1">
    <source>
        <dbReference type="ARBA" id="ARBA00022723"/>
    </source>
</evidence>
<dbReference type="InterPro" id="IPR002893">
    <property type="entry name" value="Znf_MYND"/>
</dbReference>
<feature type="chain" id="PRO_5035586177" description="MYND-type domain-containing protein" evidence="6">
    <location>
        <begin position="19"/>
        <end position="504"/>
    </location>
</feature>
<evidence type="ECO:0000256" key="3">
    <source>
        <dbReference type="ARBA" id="ARBA00022833"/>
    </source>
</evidence>
<dbReference type="EMBL" id="HBIX01006932">
    <property type="protein sequence ID" value="CAE0712694.1"/>
    <property type="molecule type" value="Transcribed_RNA"/>
</dbReference>
<evidence type="ECO:0000256" key="2">
    <source>
        <dbReference type="ARBA" id="ARBA00022771"/>
    </source>
</evidence>
<evidence type="ECO:0000256" key="6">
    <source>
        <dbReference type="SAM" id="SignalP"/>
    </source>
</evidence>
<dbReference type="PANTHER" id="PTHR46758">
    <property type="entry name" value="MYND DOMAIN-CONTAINING"/>
    <property type="match status" value="1"/>
</dbReference>
<feature type="compositionally biased region" description="Polar residues" evidence="5">
    <location>
        <begin position="338"/>
        <end position="355"/>
    </location>
</feature>
<dbReference type="PANTHER" id="PTHR46758:SF2">
    <property type="entry name" value="OJ1485_B09.11 PROTEIN"/>
    <property type="match status" value="1"/>
</dbReference>